<gene>
    <name evidence="1" type="ORF">ALECFALPRED_001298</name>
</gene>
<reference evidence="1" key="1">
    <citation type="submission" date="2021-03" db="EMBL/GenBank/DDBJ databases">
        <authorList>
            <person name="Tagirdzhanova G."/>
        </authorList>
    </citation>
    <scope>NUCLEOTIDE SEQUENCE</scope>
</reference>
<accession>A0A8H3FBU6</accession>
<protein>
    <submittedName>
        <fullName evidence="1">Uncharacterized protein</fullName>
    </submittedName>
</protein>
<sequence>MSLEIRGIIHVRSKVFESVLSASGTTGNSPATIGAFPKISTMVVTPECRAYNHKYVSVYTGKILTISRTVVIEAALVEKLRYLKLEDFVMLPKNDGHQQLQRAL</sequence>
<comment type="caution">
    <text evidence="1">The sequence shown here is derived from an EMBL/GenBank/DDBJ whole genome shotgun (WGS) entry which is preliminary data.</text>
</comment>
<evidence type="ECO:0000313" key="1">
    <source>
        <dbReference type="EMBL" id="CAF9919787.1"/>
    </source>
</evidence>
<evidence type="ECO:0000313" key="2">
    <source>
        <dbReference type="Proteomes" id="UP000664203"/>
    </source>
</evidence>
<dbReference type="Proteomes" id="UP000664203">
    <property type="component" value="Unassembled WGS sequence"/>
</dbReference>
<dbReference type="EMBL" id="CAJPDR010000128">
    <property type="protein sequence ID" value="CAF9919787.1"/>
    <property type="molecule type" value="Genomic_DNA"/>
</dbReference>
<proteinExistence type="predicted"/>
<organism evidence="1 2">
    <name type="scientific">Alectoria fallacina</name>
    <dbReference type="NCBI Taxonomy" id="1903189"/>
    <lineage>
        <taxon>Eukaryota</taxon>
        <taxon>Fungi</taxon>
        <taxon>Dikarya</taxon>
        <taxon>Ascomycota</taxon>
        <taxon>Pezizomycotina</taxon>
        <taxon>Lecanoromycetes</taxon>
        <taxon>OSLEUM clade</taxon>
        <taxon>Lecanoromycetidae</taxon>
        <taxon>Lecanorales</taxon>
        <taxon>Lecanorineae</taxon>
        <taxon>Parmeliaceae</taxon>
        <taxon>Alectoria</taxon>
    </lineage>
</organism>
<name>A0A8H3FBU6_9LECA</name>
<keyword evidence="2" id="KW-1185">Reference proteome</keyword>
<dbReference type="AlphaFoldDB" id="A0A8H3FBU6"/>